<comment type="caution">
    <text evidence="1">The sequence shown here is derived from an EMBL/GenBank/DDBJ whole genome shotgun (WGS) entry which is preliminary data.</text>
</comment>
<proteinExistence type="predicted"/>
<name>A0A5A7RHD5_STRAF</name>
<gene>
    <name evidence="1" type="ORF">STAS_34244</name>
</gene>
<evidence type="ECO:0000313" key="1">
    <source>
        <dbReference type="EMBL" id="GER56518.1"/>
    </source>
</evidence>
<keyword evidence="2" id="KW-1185">Reference proteome</keyword>
<evidence type="ECO:0000313" key="2">
    <source>
        <dbReference type="Proteomes" id="UP000325081"/>
    </source>
</evidence>
<organism evidence="1 2">
    <name type="scientific">Striga asiatica</name>
    <name type="common">Asiatic witchweed</name>
    <name type="synonym">Buchnera asiatica</name>
    <dbReference type="NCBI Taxonomy" id="4170"/>
    <lineage>
        <taxon>Eukaryota</taxon>
        <taxon>Viridiplantae</taxon>
        <taxon>Streptophyta</taxon>
        <taxon>Embryophyta</taxon>
        <taxon>Tracheophyta</taxon>
        <taxon>Spermatophyta</taxon>
        <taxon>Magnoliopsida</taxon>
        <taxon>eudicotyledons</taxon>
        <taxon>Gunneridae</taxon>
        <taxon>Pentapetalae</taxon>
        <taxon>asterids</taxon>
        <taxon>lamiids</taxon>
        <taxon>Lamiales</taxon>
        <taxon>Orobanchaceae</taxon>
        <taxon>Buchnereae</taxon>
        <taxon>Striga</taxon>
    </lineage>
</organism>
<accession>A0A5A7RHD5</accession>
<dbReference type="Proteomes" id="UP000325081">
    <property type="component" value="Unassembled WGS sequence"/>
</dbReference>
<reference evidence="2" key="1">
    <citation type="journal article" date="2019" name="Curr. Biol.">
        <title>Genome Sequence of Striga asiatica Provides Insight into the Evolution of Plant Parasitism.</title>
        <authorList>
            <person name="Yoshida S."/>
            <person name="Kim S."/>
            <person name="Wafula E.K."/>
            <person name="Tanskanen J."/>
            <person name="Kim Y.M."/>
            <person name="Honaas L."/>
            <person name="Yang Z."/>
            <person name="Spallek T."/>
            <person name="Conn C.E."/>
            <person name="Ichihashi Y."/>
            <person name="Cheong K."/>
            <person name="Cui S."/>
            <person name="Der J.P."/>
            <person name="Gundlach H."/>
            <person name="Jiao Y."/>
            <person name="Hori C."/>
            <person name="Ishida J.K."/>
            <person name="Kasahara H."/>
            <person name="Kiba T."/>
            <person name="Kim M.S."/>
            <person name="Koo N."/>
            <person name="Laohavisit A."/>
            <person name="Lee Y.H."/>
            <person name="Lumba S."/>
            <person name="McCourt P."/>
            <person name="Mortimer J.C."/>
            <person name="Mutuku J.M."/>
            <person name="Nomura T."/>
            <person name="Sasaki-Sekimoto Y."/>
            <person name="Seto Y."/>
            <person name="Wang Y."/>
            <person name="Wakatake T."/>
            <person name="Sakakibara H."/>
            <person name="Demura T."/>
            <person name="Yamaguchi S."/>
            <person name="Yoneyama K."/>
            <person name="Manabe R.I."/>
            <person name="Nelson D.C."/>
            <person name="Schulman A.H."/>
            <person name="Timko M.P."/>
            <person name="dePamphilis C.W."/>
            <person name="Choi D."/>
            <person name="Shirasu K."/>
        </authorList>
    </citation>
    <scope>NUCLEOTIDE SEQUENCE [LARGE SCALE GENOMIC DNA]</scope>
    <source>
        <strain evidence="2">cv. UVA1</strain>
    </source>
</reference>
<sequence length="99" mass="10578">MVVGSPFGVFGIRKAVEWRKPAELRGSESGENRRRGLGSVALESNAMACGEWLGFAWLSSVLRSFSHAMDADVGSLFRSPGMPRVLSVALPPAAACTRL</sequence>
<protein>
    <submittedName>
        <fullName evidence="1">LexA repressor</fullName>
    </submittedName>
</protein>
<dbReference type="AlphaFoldDB" id="A0A5A7RHD5"/>
<dbReference type="EMBL" id="BKCP01012736">
    <property type="protein sequence ID" value="GER56518.1"/>
    <property type="molecule type" value="Genomic_DNA"/>
</dbReference>